<dbReference type="GO" id="GO:0003886">
    <property type="term" value="F:DNA (cytosine-5-)-methyltransferase activity"/>
    <property type="evidence" value="ECO:0007669"/>
    <property type="project" value="UniProtKB-EC"/>
</dbReference>
<feature type="coiled-coil region" evidence="8">
    <location>
        <begin position="513"/>
        <end position="540"/>
    </location>
</feature>
<dbReference type="Pfam" id="PF09556">
    <property type="entry name" value="RE_HaeIII"/>
    <property type="match status" value="1"/>
</dbReference>
<dbReference type="GO" id="GO:0044027">
    <property type="term" value="P:negative regulation of gene expression via chromosomal CpG island methylation"/>
    <property type="evidence" value="ECO:0007669"/>
    <property type="project" value="TreeGrafter"/>
</dbReference>
<comment type="caution">
    <text evidence="9">The sequence shown here is derived from an EMBL/GenBank/DDBJ whole genome shotgun (WGS) entry which is preliminary data.</text>
</comment>
<dbReference type="EMBL" id="QSVB01000003">
    <property type="protein sequence ID" value="RGN92515.1"/>
    <property type="molecule type" value="Genomic_DNA"/>
</dbReference>
<organism evidence="9 10">
    <name type="scientific">Dorea formicigenerans</name>
    <dbReference type="NCBI Taxonomy" id="39486"/>
    <lineage>
        <taxon>Bacteria</taxon>
        <taxon>Bacillati</taxon>
        <taxon>Bacillota</taxon>
        <taxon>Clostridia</taxon>
        <taxon>Lachnospirales</taxon>
        <taxon>Lachnospiraceae</taxon>
        <taxon>Dorea</taxon>
    </lineage>
</organism>
<evidence type="ECO:0000256" key="3">
    <source>
        <dbReference type="ARBA" id="ARBA00022691"/>
    </source>
</evidence>
<evidence type="ECO:0000256" key="6">
    <source>
        <dbReference type="RuleBase" id="RU000416"/>
    </source>
</evidence>
<dbReference type="RefSeq" id="WP_181972340.1">
    <property type="nucleotide sequence ID" value="NZ_JAJDKV010000011.1"/>
</dbReference>
<dbReference type="GO" id="GO:0009307">
    <property type="term" value="P:DNA restriction-modification system"/>
    <property type="evidence" value="ECO:0007669"/>
    <property type="project" value="UniProtKB-KW"/>
</dbReference>
<dbReference type="AlphaFoldDB" id="A0A3E5EU65"/>
<dbReference type="PANTHER" id="PTHR10629:SF52">
    <property type="entry name" value="DNA (CYTOSINE-5)-METHYLTRANSFERASE 1"/>
    <property type="match status" value="1"/>
</dbReference>
<keyword evidence="9" id="KW-0378">Hydrolase</keyword>
<dbReference type="EC" id="2.1.1.37" evidence="7"/>
<evidence type="ECO:0000256" key="7">
    <source>
        <dbReference type="RuleBase" id="RU000417"/>
    </source>
</evidence>
<dbReference type="InterPro" id="IPR001525">
    <property type="entry name" value="C5_MeTfrase"/>
</dbReference>
<dbReference type="NCBIfam" id="TIGR00675">
    <property type="entry name" value="dcm"/>
    <property type="match status" value="1"/>
</dbReference>
<gene>
    <name evidence="9" type="ORF">DXB36_03825</name>
</gene>
<evidence type="ECO:0000313" key="10">
    <source>
        <dbReference type="Proteomes" id="UP000260841"/>
    </source>
</evidence>
<reference evidence="9 10" key="1">
    <citation type="submission" date="2018-08" db="EMBL/GenBank/DDBJ databases">
        <title>A genome reference for cultivated species of the human gut microbiota.</title>
        <authorList>
            <person name="Zou Y."/>
            <person name="Xue W."/>
            <person name="Luo G."/>
        </authorList>
    </citation>
    <scope>NUCLEOTIDE SEQUENCE [LARGE SCALE GENOMIC DNA]</scope>
    <source>
        <strain evidence="9 10">OM03-2</strain>
    </source>
</reference>
<keyword evidence="4" id="KW-0680">Restriction system</keyword>
<dbReference type="InterPro" id="IPR019059">
    <property type="entry name" value="Restrct_endonuc_II_HaeIII"/>
</dbReference>
<keyword evidence="9" id="KW-0255">Endonuclease</keyword>
<dbReference type="InterPro" id="IPR050390">
    <property type="entry name" value="C5-Methyltransferase"/>
</dbReference>
<evidence type="ECO:0000256" key="5">
    <source>
        <dbReference type="PROSITE-ProRule" id="PRU01016"/>
    </source>
</evidence>
<dbReference type="InterPro" id="IPR031303">
    <property type="entry name" value="C5_meth_CS"/>
</dbReference>
<accession>A0A3E5EU65</accession>
<feature type="active site" evidence="5">
    <location>
        <position position="88"/>
    </location>
</feature>
<evidence type="ECO:0000256" key="4">
    <source>
        <dbReference type="ARBA" id="ARBA00022747"/>
    </source>
</evidence>
<dbReference type="GO" id="GO:0003677">
    <property type="term" value="F:DNA binding"/>
    <property type="evidence" value="ECO:0007669"/>
    <property type="project" value="TreeGrafter"/>
</dbReference>
<dbReference type="Gene3D" id="3.90.120.10">
    <property type="entry name" value="DNA Methylase, subunit A, domain 2"/>
    <property type="match status" value="1"/>
</dbReference>
<protein>
    <recommendedName>
        <fullName evidence="7">Cytosine-specific methyltransferase</fullName>
        <ecNumber evidence="7">2.1.1.37</ecNumber>
    </recommendedName>
</protein>
<dbReference type="InterPro" id="IPR018117">
    <property type="entry name" value="C5_DNA_meth_AS"/>
</dbReference>
<keyword evidence="3 5" id="KW-0949">S-adenosyl-L-methionine</keyword>
<dbReference type="Pfam" id="PF00145">
    <property type="entry name" value="DNA_methylase"/>
    <property type="match status" value="1"/>
</dbReference>
<keyword evidence="1 5" id="KW-0489">Methyltransferase</keyword>
<dbReference type="InterPro" id="IPR029063">
    <property type="entry name" value="SAM-dependent_MTases_sf"/>
</dbReference>
<dbReference type="PROSITE" id="PS51679">
    <property type="entry name" value="SAM_MT_C5"/>
    <property type="match status" value="1"/>
</dbReference>
<dbReference type="PANTHER" id="PTHR10629">
    <property type="entry name" value="CYTOSINE-SPECIFIC METHYLTRANSFERASE"/>
    <property type="match status" value="1"/>
</dbReference>
<dbReference type="GO" id="GO:0004519">
    <property type="term" value="F:endonuclease activity"/>
    <property type="evidence" value="ECO:0007669"/>
    <property type="project" value="UniProtKB-KW"/>
</dbReference>
<dbReference type="PROSITE" id="PS00095">
    <property type="entry name" value="C5_MTASE_2"/>
    <property type="match status" value="1"/>
</dbReference>
<dbReference type="Gene3D" id="3.40.50.150">
    <property type="entry name" value="Vaccinia Virus protein VP39"/>
    <property type="match status" value="1"/>
</dbReference>
<evidence type="ECO:0000313" key="9">
    <source>
        <dbReference type="EMBL" id="RGN92515.1"/>
    </source>
</evidence>
<name>A0A3E5EU65_9FIRM</name>
<dbReference type="Proteomes" id="UP000260841">
    <property type="component" value="Unassembled WGS sequence"/>
</dbReference>
<dbReference type="PRINTS" id="PR00105">
    <property type="entry name" value="C5METTRFRASE"/>
</dbReference>
<comment type="similarity">
    <text evidence="5 6">Belongs to the class I-like SAM-binding methyltransferase superfamily. C5-methyltransferase family.</text>
</comment>
<keyword evidence="2 5" id="KW-0808">Transferase</keyword>
<dbReference type="SUPFAM" id="SSF53335">
    <property type="entry name" value="S-adenosyl-L-methionine-dependent methyltransferases"/>
    <property type="match status" value="1"/>
</dbReference>
<proteinExistence type="inferred from homology"/>
<dbReference type="PROSITE" id="PS00094">
    <property type="entry name" value="C5_MTASE_1"/>
    <property type="match status" value="1"/>
</dbReference>
<evidence type="ECO:0000256" key="2">
    <source>
        <dbReference type="ARBA" id="ARBA00022679"/>
    </source>
</evidence>
<sequence length="699" mass="79507">MFNVISMFSGAGGLDMGFHNKGFKILWANDLNKDACDTYDKWANYDKNGKRKPEKECTEIECGDISKIDFNKIAPGKIIDVVLGGFPCQGFSLAGPRQVDDSRNILYRHFVEMVRMKSPKVFIAENVIGIKTLGNGAVFDKIVDDFSTLGYTISAPTINAKNYGVPQDRMRVIFVGIRNDICHGGAYLFPRGDLKKVTLKEVLSQLPPVNMEDVCQAPFSSRYMSRNRKRDYDDVSFTIPAMAKQVALSPDSGGMVHVGVDRFEFVGTNRRLSYKEAAAIQTFPIDMEFCGDLDSKYKQIGNAVPVKLAEVIAGEVYKILTTKDLSPLLNIESPKDEIRVDKRFTKNDVTGKAFEYSSLLAIYDEMHKSGWKNEQIEILEDKNYRNIEKAYQIIEAGEEEESDDDLFVIDVDHGMNSYDRAARVAAAYLRMTEPIMKMPEGLHAVLAAMPDNAGVKGDVRDIRITIYASESKKEVLRELGISCKNNHEAVKHPRITEVPDFAKEWTKGEFSCSEEFLDKMEKVQKVIEEYQEKYSTWSEVEEKKEKVYLPIVEAFVEEIRRLGMASKEAGDEQRKNASKFAKLFFEYMFGTRDFYKFIKNDKAQATTVYPYNMHGSLMKTYKGIKNNQAVPCVTMPNEIVEVRIKPRSQTTLEVYFDQWIISMRLHNADSAIKKTSLKFDVQIKAQPKKVMSAILPWNK</sequence>
<keyword evidence="8" id="KW-0175">Coiled coil</keyword>
<evidence type="ECO:0000256" key="8">
    <source>
        <dbReference type="SAM" id="Coils"/>
    </source>
</evidence>
<evidence type="ECO:0000256" key="1">
    <source>
        <dbReference type="ARBA" id="ARBA00022603"/>
    </source>
</evidence>
<comment type="catalytic activity">
    <reaction evidence="7">
        <text>a 2'-deoxycytidine in DNA + S-adenosyl-L-methionine = a 5-methyl-2'-deoxycytidine in DNA + S-adenosyl-L-homocysteine + H(+)</text>
        <dbReference type="Rhea" id="RHEA:13681"/>
        <dbReference type="Rhea" id="RHEA-COMP:11369"/>
        <dbReference type="Rhea" id="RHEA-COMP:11370"/>
        <dbReference type="ChEBI" id="CHEBI:15378"/>
        <dbReference type="ChEBI" id="CHEBI:57856"/>
        <dbReference type="ChEBI" id="CHEBI:59789"/>
        <dbReference type="ChEBI" id="CHEBI:85452"/>
        <dbReference type="ChEBI" id="CHEBI:85454"/>
        <dbReference type="EC" id="2.1.1.37"/>
    </reaction>
</comment>
<dbReference type="GO" id="GO:0032259">
    <property type="term" value="P:methylation"/>
    <property type="evidence" value="ECO:0007669"/>
    <property type="project" value="UniProtKB-KW"/>
</dbReference>
<keyword evidence="9" id="KW-0540">Nuclease</keyword>